<proteinExistence type="predicted"/>
<protein>
    <submittedName>
        <fullName evidence="3">Phage integrase N-terminal SAM-like domain-containing protein</fullName>
    </submittedName>
</protein>
<dbReference type="Gene3D" id="1.10.150.130">
    <property type="match status" value="1"/>
</dbReference>
<comment type="caution">
    <text evidence="3">The sequence shown here is derived from an EMBL/GenBank/DDBJ whole genome shotgun (WGS) entry which is preliminary data.</text>
</comment>
<evidence type="ECO:0000313" key="4">
    <source>
        <dbReference type="Proteomes" id="UP000619838"/>
    </source>
</evidence>
<evidence type="ECO:0000313" key="3">
    <source>
        <dbReference type="EMBL" id="MBF0637398.1"/>
    </source>
</evidence>
<evidence type="ECO:0000259" key="2">
    <source>
        <dbReference type="Pfam" id="PF13495"/>
    </source>
</evidence>
<name>A0ABR9XTQ1_9CHLB</name>
<feature type="domain" description="Integrase SAM-like N-terminal" evidence="2">
    <location>
        <begin position="3"/>
        <end position="64"/>
    </location>
</feature>
<dbReference type="InterPro" id="IPR010998">
    <property type="entry name" value="Integrase_recombinase_N"/>
</dbReference>
<dbReference type="Proteomes" id="UP000619838">
    <property type="component" value="Unassembled WGS sequence"/>
</dbReference>
<organism evidence="3 4">
    <name type="scientific">Prosthecochloris ethylica</name>
    <dbReference type="NCBI Taxonomy" id="2743976"/>
    <lineage>
        <taxon>Bacteria</taxon>
        <taxon>Pseudomonadati</taxon>
        <taxon>Chlorobiota</taxon>
        <taxon>Chlorobiia</taxon>
        <taxon>Chlorobiales</taxon>
        <taxon>Chlorobiaceae</taxon>
        <taxon>Prosthecochloris</taxon>
    </lineage>
</organism>
<accession>A0ABR9XTQ1</accession>
<dbReference type="Pfam" id="PF13495">
    <property type="entry name" value="Phage_int_SAM_4"/>
    <property type="match status" value="1"/>
</dbReference>
<dbReference type="InterPro" id="IPR004107">
    <property type="entry name" value="Integrase_SAM-like_N"/>
</dbReference>
<evidence type="ECO:0000256" key="1">
    <source>
        <dbReference type="ARBA" id="ARBA00023125"/>
    </source>
</evidence>
<keyword evidence="4" id="KW-1185">Reference proteome</keyword>
<dbReference type="RefSeq" id="WP_175187569.1">
    <property type="nucleotide sequence ID" value="NZ_JABVZQ010000011.1"/>
</dbReference>
<dbReference type="EMBL" id="JADGII010000019">
    <property type="protein sequence ID" value="MBF0637398.1"/>
    <property type="molecule type" value="Genomic_DNA"/>
</dbReference>
<gene>
    <name evidence="3" type="ORF">INT08_09495</name>
</gene>
<keyword evidence="1" id="KW-0238">DNA-binding</keyword>
<sequence length="79" mass="9386">MFHALYVRHYSNRTTDTYCAWTRRFVRLHNLRHPKEMGEAESNAFLTHLAVAKKVSLSTYYHDLYACFESRSIWCTQPG</sequence>
<reference evidence="3 4" key="1">
    <citation type="journal article" date="2020" name="Microorganisms">
        <title>Simultaneous Genome Sequencing of Prosthecochloris ethylica and Desulfuromonas acetoxidans within a Syntrophic Mixture Reveals Unique Pili and Protein Interactions.</title>
        <authorList>
            <person name="Kyndt J.A."/>
            <person name="Van Beeumen J.J."/>
            <person name="Meyer T.E."/>
        </authorList>
    </citation>
    <scope>NUCLEOTIDE SEQUENCE [LARGE SCALE GENOMIC DNA]</scope>
    <source>
        <strain evidence="3 4">N3</strain>
    </source>
</reference>